<sequence>MNGEEVTLKAIGRKLKELRIQKGYSSYEAFAVAHDLGRVQYWRLERGEANFTIRTLLNVLEIHNMTLKDFFSEGI</sequence>
<dbReference type="RefSeq" id="WP_150904680.1">
    <property type="nucleotide sequence ID" value="NZ_VTWT01000008.1"/>
</dbReference>
<evidence type="ECO:0000313" key="3">
    <source>
        <dbReference type="Proteomes" id="UP000326570"/>
    </source>
</evidence>
<feature type="domain" description="HTH cro/C1-type" evidence="1">
    <location>
        <begin position="15"/>
        <end position="70"/>
    </location>
</feature>
<organism evidence="2 3">
    <name type="scientific">Adhaeribacter soli</name>
    <dbReference type="NCBI Taxonomy" id="2607655"/>
    <lineage>
        <taxon>Bacteria</taxon>
        <taxon>Pseudomonadati</taxon>
        <taxon>Bacteroidota</taxon>
        <taxon>Cytophagia</taxon>
        <taxon>Cytophagales</taxon>
        <taxon>Hymenobacteraceae</taxon>
        <taxon>Adhaeribacter</taxon>
    </lineage>
</organism>
<proteinExistence type="predicted"/>
<comment type="caution">
    <text evidence="2">The sequence shown here is derived from an EMBL/GenBank/DDBJ whole genome shotgun (WGS) entry which is preliminary data.</text>
</comment>
<name>A0A5N1IMT3_9BACT</name>
<dbReference type="AlphaFoldDB" id="A0A5N1IMT3"/>
<dbReference type="InterPro" id="IPR001387">
    <property type="entry name" value="Cro/C1-type_HTH"/>
</dbReference>
<reference evidence="2 3" key="1">
    <citation type="submission" date="2019-09" db="EMBL/GenBank/DDBJ databases">
        <title>Genome sequence of Adhaeribacter sp. M2.</title>
        <authorList>
            <person name="Srinivasan S."/>
        </authorList>
    </citation>
    <scope>NUCLEOTIDE SEQUENCE [LARGE SCALE GENOMIC DNA]</scope>
    <source>
        <strain evidence="2 3">M2</strain>
    </source>
</reference>
<dbReference type="GO" id="GO:0003677">
    <property type="term" value="F:DNA binding"/>
    <property type="evidence" value="ECO:0007669"/>
    <property type="project" value="InterPro"/>
</dbReference>
<dbReference type="PROSITE" id="PS50943">
    <property type="entry name" value="HTH_CROC1"/>
    <property type="match status" value="1"/>
</dbReference>
<gene>
    <name evidence="2" type="ORF">F0P94_14785</name>
</gene>
<dbReference type="SMART" id="SM00530">
    <property type="entry name" value="HTH_XRE"/>
    <property type="match status" value="1"/>
</dbReference>
<evidence type="ECO:0000313" key="2">
    <source>
        <dbReference type="EMBL" id="KAA9331157.1"/>
    </source>
</evidence>
<dbReference type="InterPro" id="IPR010982">
    <property type="entry name" value="Lambda_DNA-bd_dom_sf"/>
</dbReference>
<evidence type="ECO:0000259" key="1">
    <source>
        <dbReference type="PROSITE" id="PS50943"/>
    </source>
</evidence>
<dbReference type="CDD" id="cd00093">
    <property type="entry name" value="HTH_XRE"/>
    <property type="match status" value="1"/>
</dbReference>
<protein>
    <submittedName>
        <fullName evidence="2">Helix-turn-helix transcriptional regulator</fullName>
    </submittedName>
</protein>
<dbReference type="EMBL" id="VTWT01000008">
    <property type="protein sequence ID" value="KAA9331157.1"/>
    <property type="molecule type" value="Genomic_DNA"/>
</dbReference>
<dbReference type="Gene3D" id="1.10.260.40">
    <property type="entry name" value="lambda repressor-like DNA-binding domains"/>
    <property type="match status" value="1"/>
</dbReference>
<dbReference type="Proteomes" id="UP000326570">
    <property type="component" value="Unassembled WGS sequence"/>
</dbReference>
<keyword evidence="3" id="KW-1185">Reference proteome</keyword>
<dbReference type="SUPFAM" id="SSF47413">
    <property type="entry name" value="lambda repressor-like DNA-binding domains"/>
    <property type="match status" value="1"/>
</dbReference>
<accession>A0A5N1IMT3</accession>